<dbReference type="RefSeq" id="WP_151521475.1">
    <property type="nucleotide sequence ID" value="NZ_WBPL01000011.1"/>
</dbReference>
<dbReference type="Pfam" id="PF25681">
    <property type="entry name" value="Phage_TTP_17"/>
    <property type="match status" value="1"/>
</dbReference>
<evidence type="ECO:0000313" key="1">
    <source>
        <dbReference type="EMBL" id="KAB2400743.1"/>
    </source>
</evidence>
<comment type="caution">
    <text evidence="1">The sequence shown here is derived from an EMBL/GenBank/DDBJ whole genome shotgun (WGS) entry which is preliminary data.</text>
</comment>
<dbReference type="Proteomes" id="UP000475765">
    <property type="component" value="Unassembled WGS sequence"/>
</dbReference>
<dbReference type="AlphaFoldDB" id="A0A9W7QME5"/>
<gene>
    <name evidence="1" type="ORF">F8172_00255</name>
</gene>
<organism evidence="1 2">
    <name type="scientific">Bacillus cereus</name>
    <dbReference type="NCBI Taxonomy" id="1396"/>
    <lineage>
        <taxon>Bacteria</taxon>
        <taxon>Bacillati</taxon>
        <taxon>Bacillota</taxon>
        <taxon>Bacilli</taxon>
        <taxon>Bacillales</taxon>
        <taxon>Bacillaceae</taxon>
        <taxon>Bacillus</taxon>
        <taxon>Bacillus cereus group</taxon>
    </lineage>
</organism>
<protein>
    <submittedName>
        <fullName evidence="1">Uncharacterized protein</fullName>
    </submittedName>
</protein>
<accession>A0A9W7QME5</accession>
<name>A0A9W7QME5_BACCE</name>
<dbReference type="InterPro" id="IPR058154">
    <property type="entry name" value="Bxb1_TTP-like"/>
</dbReference>
<reference evidence="1 2" key="1">
    <citation type="submission" date="2019-10" db="EMBL/GenBank/DDBJ databases">
        <title>Bacillus from the desert of Cuatro Cinegas, Coahuila.</title>
        <authorList>
            <person name="Olmedo-Alvarez G."/>
            <person name="Saldana S."/>
            <person name="Barcelo D."/>
        </authorList>
    </citation>
    <scope>NUCLEOTIDE SEQUENCE [LARGE SCALE GENOMIC DNA]</scope>
    <source>
        <strain evidence="1 2">CH417_13T</strain>
    </source>
</reference>
<sequence>MAELFKVDSTKIVGGPGRLVTTAYGTKLPETIEDLIDPTTYVLKPGWEDVGATQEGIKVTRSYDEEETEVDQIQGPAETTITKWSHDVSTLLAENSIENRKLALIGGAIVQSSPKFGTPVKTKGALGIGATIITLAVAVGADFKVGGFLKIGNETKKIVATSGSSITVETGISVAAEEGADVTPILALGTKRIGYGTVSDAPMRSAALISKHEKTGALTIVVLRKVKVSGESKEQTWGKEKRTIPLSLKAFAESNVATEENVYYEIEQVI</sequence>
<proteinExistence type="predicted"/>
<dbReference type="EMBL" id="WBPP01000001">
    <property type="protein sequence ID" value="KAB2400743.1"/>
    <property type="molecule type" value="Genomic_DNA"/>
</dbReference>
<evidence type="ECO:0000313" key="2">
    <source>
        <dbReference type="Proteomes" id="UP000475765"/>
    </source>
</evidence>